<name>A0A1V4HTU7_NITVU</name>
<evidence type="ECO:0000313" key="2">
    <source>
        <dbReference type="Proteomes" id="UP000189940"/>
    </source>
</evidence>
<reference evidence="1 2" key="1">
    <citation type="submission" date="2017-02" db="EMBL/GenBank/DDBJ databases">
        <title>Genome sequence of the nitrite-oxidizing bacterium Nitrobacter vulgaris strain Ab1.</title>
        <authorList>
            <person name="Mellbye B.L."/>
            <person name="Davis E.W."/>
            <person name="Spieck E."/>
            <person name="Chang J.H."/>
            <person name="Bottomley P.J."/>
            <person name="Sayavedra-Soto L.A."/>
        </authorList>
    </citation>
    <scope>NUCLEOTIDE SEQUENCE [LARGE SCALE GENOMIC DNA]</scope>
    <source>
        <strain evidence="1 2">Ab1</strain>
    </source>
</reference>
<protein>
    <submittedName>
        <fullName evidence="1">Uncharacterized protein</fullName>
    </submittedName>
</protein>
<dbReference type="EMBL" id="MWPQ01000069">
    <property type="protein sequence ID" value="OPH81387.1"/>
    <property type="molecule type" value="Genomic_DNA"/>
</dbReference>
<organism evidence="1 2">
    <name type="scientific">Nitrobacter vulgaris</name>
    <dbReference type="NCBI Taxonomy" id="29421"/>
    <lineage>
        <taxon>Bacteria</taxon>
        <taxon>Pseudomonadati</taxon>
        <taxon>Pseudomonadota</taxon>
        <taxon>Alphaproteobacteria</taxon>
        <taxon>Hyphomicrobiales</taxon>
        <taxon>Nitrobacteraceae</taxon>
        <taxon>Nitrobacter</taxon>
    </lineage>
</organism>
<accession>A0A1V4HTU7</accession>
<dbReference type="Proteomes" id="UP000189940">
    <property type="component" value="Unassembled WGS sequence"/>
</dbReference>
<sequence>MRGEVVLSNKAEESSMLTVIPDLDIRRHAAPIDQAFRFATVEKKGREEDLRQPDGLEHDSSTFAKRIGAARSSCCRYP</sequence>
<keyword evidence="2" id="KW-1185">Reference proteome</keyword>
<gene>
    <name evidence="1" type="ORF">B2M20_18075</name>
</gene>
<evidence type="ECO:0000313" key="1">
    <source>
        <dbReference type="EMBL" id="OPH81387.1"/>
    </source>
</evidence>
<proteinExistence type="predicted"/>
<dbReference type="AlphaFoldDB" id="A0A1V4HTU7"/>
<comment type="caution">
    <text evidence="1">The sequence shown here is derived from an EMBL/GenBank/DDBJ whole genome shotgun (WGS) entry which is preliminary data.</text>
</comment>